<evidence type="ECO:0000259" key="4">
    <source>
        <dbReference type="PROSITE" id="PS51720"/>
    </source>
</evidence>
<dbReference type="RefSeq" id="XP_028275993.1">
    <property type="nucleotide sequence ID" value="XM_028420192.1"/>
</dbReference>
<dbReference type="InterPro" id="IPR006703">
    <property type="entry name" value="G_AIG1"/>
</dbReference>
<dbReference type="PROSITE" id="PS51720">
    <property type="entry name" value="G_AIG1"/>
    <property type="match status" value="2"/>
</dbReference>
<evidence type="ECO:0000256" key="3">
    <source>
        <dbReference type="ARBA" id="ARBA00023134"/>
    </source>
</evidence>
<evidence type="ECO:0000256" key="1">
    <source>
        <dbReference type="ARBA" id="ARBA00008535"/>
    </source>
</evidence>
<feature type="domain" description="AIG1-type G" evidence="4">
    <location>
        <begin position="13"/>
        <end position="208"/>
    </location>
</feature>
<dbReference type="FunFam" id="3.40.50.300:FF:001809">
    <property type="entry name" value="Si:ch1073-365p7.2"/>
    <property type="match status" value="1"/>
</dbReference>
<keyword evidence="3" id="KW-0342">GTP-binding</keyword>
<dbReference type="Pfam" id="PF04548">
    <property type="entry name" value="AIG1"/>
    <property type="match status" value="2"/>
</dbReference>
<keyword evidence="5" id="KW-1185">Reference proteome</keyword>
<organism evidence="5 6">
    <name type="scientific">Parambassis ranga</name>
    <name type="common">Indian glassy fish</name>
    <dbReference type="NCBI Taxonomy" id="210632"/>
    <lineage>
        <taxon>Eukaryota</taxon>
        <taxon>Metazoa</taxon>
        <taxon>Chordata</taxon>
        <taxon>Craniata</taxon>
        <taxon>Vertebrata</taxon>
        <taxon>Euteleostomi</taxon>
        <taxon>Actinopterygii</taxon>
        <taxon>Neopterygii</taxon>
        <taxon>Teleostei</taxon>
        <taxon>Neoteleostei</taxon>
        <taxon>Acanthomorphata</taxon>
        <taxon>Ovalentaria</taxon>
        <taxon>Ambassidae</taxon>
        <taxon>Parambassis</taxon>
    </lineage>
</organism>
<dbReference type="InParanoid" id="A0A6P7JGY8"/>
<protein>
    <submittedName>
        <fullName evidence="6">GTPase IMAP family member 8-like isoform X1</fullName>
    </submittedName>
</protein>
<reference evidence="6" key="1">
    <citation type="submission" date="2025-08" db="UniProtKB">
        <authorList>
            <consortium name="RefSeq"/>
        </authorList>
    </citation>
    <scope>IDENTIFICATION</scope>
</reference>
<dbReference type="PANTHER" id="PTHR10903:SF107">
    <property type="entry name" value="GTPASE IMAP FAMILY MEMBER 4-LIKE-RELATED"/>
    <property type="match status" value="1"/>
</dbReference>
<dbReference type="InterPro" id="IPR045058">
    <property type="entry name" value="GIMA/IAN/Toc"/>
</dbReference>
<comment type="similarity">
    <text evidence="1">Belongs to the TRAFAC class TrmE-Era-EngA-EngB-Septin-like GTPase superfamily. AIG1/Toc34/Toc159-like paraseptin GTPase family. IAN subfamily.</text>
</comment>
<name>A0A6P7JGY8_9TELE</name>
<dbReference type="PANTHER" id="PTHR10903">
    <property type="entry name" value="GTPASE, IMAP FAMILY MEMBER-RELATED"/>
    <property type="match status" value="1"/>
</dbReference>
<dbReference type="OrthoDB" id="9982588at2759"/>
<feature type="domain" description="AIG1-type G" evidence="4">
    <location>
        <begin position="267"/>
        <end position="446"/>
    </location>
</feature>
<proteinExistence type="inferred from homology"/>
<dbReference type="GeneID" id="114445239"/>
<dbReference type="Gene3D" id="3.40.50.300">
    <property type="entry name" value="P-loop containing nucleotide triphosphate hydrolases"/>
    <property type="match status" value="2"/>
</dbReference>
<gene>
    <name evidence="6" type="primary">LOC114445239</name>
</gene>
<evidence type="ECO:0000313" key="6">
    <source>
        <dbReference type="RefSeq" id="XP_028275993.1"/>
    </source>
</evidence>
<dbReference type="Proteomes" id="UP000515145">
    <property type="component" value="Chromosome 13"/>
</dbReference>
<sequence>MNGSCLSGPEMSLSHVVVLLLGEKQSGKTSAGNAILGRRDFHNKTTRSCKKSAINLGIQVTVVDTPGWLSHSRTPDSMSRQIVRGLTLCQPEPHVILLVLPTSASFGPEEWRAMEAQLMLLRIPIWQRAMVLFTHVDKLALPIQEYIRRQGHSLQWLLERCGNRYQVMTTLSSASEAQVAELFQKIHKLVEDVNMPRETRYRMYMQLRHEITMKEERRWRRREEIEMTEMHDGRMTSYIPRGRPFYSPPTIRASNVCVTAGLPAGWKPALSLILLGRRRSGKSSAGNIILDREQFQVSLKTQRCSVGHGNILGWPVTVVDTPGWSLFGLANPEEVRQEVRQSPSLCPMGSKVMFLLAVPVDSFGDRDRRAVETYLSVLGTDVWSRTVVLFTYGDLLHGKTVESYVQKKGQPLQWVLDRCGRRHHVFAANMNDKTQVHQLLEKVERL</sequence>
<keyword evidence="2" id="KW-0547">Nucleotide-binding</keyword>
<evidence type="ECO:0000313" key="5">
    <source>
        <dbReference type="Proteomes" id="UP000515145"/>
    </source>
</evidence>
<evidence type="ECO:0000256" key="2">
    <source>
        <dbReference type="ARBA" id="ARBA00022741"/>
    </source>
</evidence>
<dbReference type="GO" id="GO:0005525">
    <property type="term" value="F:GTP binding"/>
    <property type="evidence" value="ECO:0007669"/>
    <property type="project" value="UniProtKB-KW"/>
</dbReference>
<accession>A0A6P7JGY8</accession>
<dbReference type="SUPFAM" id="SSF52540">
    <property type="entry name" value="P-loop containing nucleoside triphosphate hydrolases"/>
    <property type="match status" value="2"/>
</dbReference>
<dbReference type="AlphaFoldDB" id="A0A6P7JGY8"/>
<dbReference type="InterPro" id="IPR027417">
    <property type="entry name" value="P-loop_NTPase"/>
</dbReference>